<feature type="region of interest" description="Disordered" evidence="10">
    <location>
        <begin position="1"/>
        <end position="29"/>
    </location>
</feature>
<dbReference type="AlphaFoldDB" id="A0A1Y1I4R5"/>
<dbReference type="EMBL" id="DF237127">
    <property type="protein sequence ID" value="GAQ84161.1"/>
    <property type="molecule type" value="Genomic_DNA"/>
</dbReference>
<feature type="compositionally biased region" description="Basic residues" evidence="10">
    <location>
        <begin position="632"/>
        <end position="642"/>
    </location>
</feature>
<keyword evidence="9" id="KW-0175">Coiled coil</keyword>
<name>A0A1Y1I4R5_KLENI</name>
<evidence type="ECO:0000256" key="2">
    <source>
        <dbReference type="ARBA" id="ARBA00022723"/>
    </source>
</evidence>
<proteinExistence type="predicted"/>
<feature type="compositionally biased region" description="Basic residues" evidence="10">
    <location>
        <begin position="688"/>
        <end position="699"/>
    </location>
</feature>
<reference evidence="12 13" key="1">
    <citation type="journal article" date="2014" name="Nat. Commun.">
        <title>Klebsormidium flaccidum genome reveals primary factors for plant terrestrial adaptation.</title>
        <authorList>
            <person name="Hori K."/>
            <person name="Maruyama F."/>
            <person name="Fujisawa T."/>
            <person name="Togashi T."/>
            <person name="Yamamoto N."/>
            <person name="Seo M."/>
            <person name="Sato S."/>
            <person name="Yamada T."/>
            <person name="Mori H."/>
            <person name="Tajima N."/>
            <person name="Moriyama T."/>
            <person name="Ikeuchi M."/>
            <person name="Watanabe M."/>
            <person name="Wada H."/>
            <person name="Kobayashi K."/>
            <person name="Saito M."/>
            <person name="Masuda T."/>
            <person name="Sasaki-Sekimoto Y."/>
            <person name="Mashiguchi K."/>
            <person name="Awai K."/>
            <person name="Shimojima M."/>
            <person name="Masuda S."/>
            <person name="Iwai M."/>
            <person name="Nobusawa T."/>
            <person name="Narise T."/>
            <person name="Kondo S."/>
            <person name="Saito H."/>
            <person name="Sato R."/>
            <person name="Murakawa M."/>
            <person name="Ihara Y."/>
            <person name="Oshima-Yamada Y."/>
            <person name="Ohtaka K."/>
            <person name="Satoh M."/>
            <person name="Sonobe K."/>
            <person name="Ishii M."/>
            <person name="Ohtani R."/>
            <person name="Kanamori-Sato M."/>
            <person name="Honoki R."/>
            <person name="Miyazaki D."/>
            <person name="Mochizuki H."/>
            <person name="Umetsu J."/>
            <person name="Higashi K."/>
            <person name="Shibata D."/>
            <person name="Kamiya Y."/>
            <person name="Sato N."/>
            <person name="Nakamura Y."/>
            <person name="Tabata S."/>
            <person name="Ida S."/>
            <person name="Kurokawa K."/>
            <person name="Ohta H."/>
        </authorList>
    </citation>
    <scope>NUCLEOTIDE SEQUENCE [LARGE SCALE GENOMIC DNA]</scope>
    <source>
        <strain evidence="12 13">NIES-2285</strain>
    </source>
</reference>
<keyword evidence="8" id="KW-0539">Nucleus</keyword>
<dbReference type="PANTHER" id="PTHR33345:SF6">
    <property type="entry name" value="OS03G0747200 PROTEIN"/>
    <property type="match status" value="1"/>
</dbReference>
<evidence type="ECO:0000259" key="11">
    <source>
        <dbReference type="PROSITE" id="PS50982"/>
    </source>
</evidence>
<keyword evidence="13" id="KW-1185">Reference proteome</keyword>
<organism evidence="12 13">
    <name type="scientific">Klebsormidium nitens</name>
    <name type="common">Green alga</name>
    <name type="synonym">Ulothrix nitens</name>
    <dbReference type="NCBI Taxonomy" id="105231"/>
    <lineage>
        <taxon>Eukaryota</taxon>
        <taxon>Viridiplantae</taxon>
        <taxon>Streptophyta</taxon>
        <taxon>Klebsormidiophyceae</taxon>
        <taxon>Klebsormidiales</taxon>
        <taxon>Klebsormidiaceae</taxon>
        <taxon>Klebsormidium</taxon>
    </lineage>
</organism>
<dbReference type="Pfam" id="PF07227">
    <property type="entry name" value="PHD_Oberon"/>
    <property type="match status" value="1"/>
</dbReference>
<dbReference type="SUPFAM" id="SSF54171">
    <property type="entry name" value="DNA-binding domain"/>
    <property type="match status" value="1"/>
</dbReference>
<keyword evidence="4" id="KW-0862">Zinc</keyword>
<evidence type="ECO:0000256" key="7">
    <source>
        <dbReference type="ARBA" id="ARBA00023163"/>
    </source>
</evidence>
<protein>
    <recommendedName>
        <fullName evidence="11">MBD domain-containing protein</fullName>
    </recommendedName>
</protein>
<feature type="region of interest" description="Disordered" evidence="10">
    <location>
        <begin position="759"/>
        <end position="788"/>
    </location>
</feature>
<dbReference type="PROSITE" id="PS50982">
    <property type="entry name" value="MBD"/>
    <property type="match status" value="1"/>
</dbReference>
<evidence type="ECO:0000256" key="10">
    <source>
        <dbReference type="SAM" id="MobiDB-lite"/>
    </source>
</evidence>
<dbReference type="GO" id="GO:0005634">
    <property type="term" value="C:nucleus"/>
    <property type="evidence" value="ECO:0007669"/>
    <property type="project" value="UniProtKB-SubCell"/>
</dbReference>
<keyword evidence="2" id="KW-0479">Metal-binding</keyword>
<feature type="compositionally biased region" description="Polar residues" evidence="10">
    <location>
        <begin position="609"/>
        <end position="620"/>
    </location>
</feature>
<feature type="region of interest" description="Disordered" evidence="10">
    <location>
        <begin position="417"/>
        <end position="743"/>
    </location>
</feature>
<keyword evidence="6" id="KW-0238">DNA-binding</keyword>
<evidence type="ECO:0000256" key="9">
    <source>
        <dbReference type="SAM" id="Coils"/>
    </source>
</evidence>
<keyword evidence="5" id="KW-0805">Transcription regulation</keyword>
<feature type="region of interest" description="Disordered" evidence="10">
    <location>
        <begin position="49"/>
        <end position="80"/>
    </location>
</feature>
<dbReference type="GO" id="GO:0003677">
    <property type="term" value="F:DNA binding"/>
    <property type="evidence" value="ECO:0007669"/>
    <property type="project" value="UniProtKB-KW"/>
</dbReference>
<dbReference type="Gene3D" id="3.30.890.10">
    <property type="entry name" value="Methyl-cpg-binding Protein 2, Chain A"/>
    <property type="match status" value="1"/>
</dbReference>
<dbReference type="PANTHER" id="PTHR33345">
    <property type="entry name" value="ADAPTER PROTEIN, PUTATIVE-RELATED"/>
    <property type="match status" value="1"/>
</dbReference>
<gene>
    <name evidence="12" type="ORF">KFL_001780170</name>
</gene>
<accession>A0A1Y1I4R5</accession>
<dbReference type="Proteomes" id="UP000054558">
    <property type="component" value="Unassembled WGS sequence"/>
</dbReference>
<evidence type="ECO:0000256" key="1">
    <source>
        <dbReference type="ARBA" id="ARBA00004123"/>
    </source>
</evidence>
<feature type="coiled-coil region" evidence="9">
    <location>
        <begin position="932"/>
        <end position="959"/>
    </location>
</feature>
<dbReference type="InterPro" id="IPR032881">
    <property type="entry name" value="Oberon-like_PHD"/>
</dbReference>
<feature type="compositionally biased region" description="Basic and acidic residues" evidence="10">
    <location>
        <begin position="490"/>
        <end position="504"/>
    </location>
</feature>
<dbReference type="InterPro" id="IPR016177">
    <property type="entry name" value="DNA-bd_dom_sf"/>
</dbReference>
<keyword evidence="3" id="KW-0863">Zinc-finger</keyword>
<sequence>MQHVQDTIRHADGVPHLPGGNGSEKAGAKTGVARLVLEATVVTDPGKLRENTGKLYSSSEIKTGEGGVRSESEKVPPQPANLASLEGALGLNEEAQPSLQLTEQESLAYPPVREMESGEGPPYAPPGWRWRVGRRQANGTWTDRYFYPPGGKREFASKKQVEQYLKYTQPGIDLDAFWETYRWRIPAVDGSGEKRRPDTGSDASARPTTSDTTKRAKSSRESSPAVAQAHSTSPAPSDPRSCPKRSVACGLVTGKSFLLVATKVAPCDICCAEEGFCRTCSCIFCNGDVRGDASNSVHVSGIWCARSSGAGLCGHAAHLRCALTNKAAVSNKKERTVNYLCRRCGETNILSLDDGRPVSAGDPPFLPDNQQSQSTSLASGTSKLDPTANGHHAFGNHEAHLIAGTKGELDQIVEAGENGFTSGGQRNGEAKETGTEDEYEDRVKEERHGQSSTAQLDSDRGGSAAQAGTPPLEALNSFTGRSDAGGEEQQEGRSHEGGHSHQEKQPPGMKQEPAQSEDPFEVELARALLHLPDGLPDDGAPPLTDSDEFQTEKRRKDLLIAVTDGLRERGESSDSGDEPQASTPGGGLNTLAGRRILAEEKGAYGLRKSASQQSFDSGYSTPPDEVIDGVSRPKRSRGRARTPRTSSKPSQWVRAAQDVTNGAHSDDQMAAELLGGAFDGEKQWNIPPKKRGGPGRPKRKMEPAGPVASREPSAGLSEDAAPASDDELNPKNPPKSRFVTDGFHRTAARVKKEGYFEVAVKRDEEEENPGPIPIGSKIPRASRSARHTRVHISASFLLATSEHDSPAQSDSQPHDLDTPGSPGVRSESPSVSGLKRKLEARENGPAPKRKGRPPGSRKDGGNGRGVVVDFEADLDGAMNGGFGAAKAWLHQQAGLTLLESQQLTSQEERVHSACRALKQQIDTFSPTGKTLFSRLDDLIDKLKAAKDAARQEIGEYHKMVVQLLDNRGVHVQMY</sequence>
<evidence type="ECO:0000313" key="12">
    <source>
        <dbReference type="EMBL" id="GAQ84161.1"/>
    </source>
</evidence>
<keyword evidence="7" id="KW-0804">Transcription</keyword>
<evidence type="ECO:0000256" key="6">
    <source>
        <dbReference type="ARBA" id="ARBA00023125"/>
    </source>
</evidence>
<evidence type="ECO:0000256" key="3">
    <source>
        <dbReference type="ARBA" id="ARBA00022771"/>
    </source>
</evidence>
<evidence type="ECO:0000313" key="13">
    <source>
        <dbReference type="Proteomes" id="UP000054558"/>
    </source>
</evidence>
<feature type="compositionally biased region" description="Basic and acidic residues" evidence="10">
    <location>
        <begin position="1"/>
        <end position="13"/>
    </location>
</feature>
<dbReference type="InterPro" id="IPR055508">
    <property type="entry name" value="DUF7081"/>
</dbReference>
<feature type="region of interest" description="Disordered" evidence="10">
    <location>
        <begin position="189"/>
        <end position="242"/>
    </location>
</feature>
<evidence type="ECO:0000256" key="5">
    <source>
        <dbReference type="ARBA" id="ARBA00023015"/>
    </source>
</evidence>
<feature type="region of interest" description="Disordered" evidence="10">
    <location>
        <begin position="353"/>
        <end position="393"/>
    </location>
</feature>
<dbReference type="InterPro" id="IPR001739">
    <property type="entry name" value="Methyl_CpG_DNA-bd"/>
</dbReference>
<dbReference type="GO" id="GO:0008270">
    <property type="term" value="F:zinc ion binding"/>
    <property type="evidence" value="ECO:0007669"/>
    <property type="project" value="UniProtKB-KW"/>
</dbReference>
<dbReference type="OrthoDB" id="1852608at2759"/>
<comment type="subcellular location">
    <subcellularLocation>
        <location evidence="1">Nucleus</location>
    </subcellularLocation>
</comment>
<evidence type="ECO:0000256" key="8">
    <source>
        <dbReference type="ARBA" id="ARBA00023242"/>
    </source>
</evidence>
<feature type="region of interest" description="Disordered" evidence="10">
    <location>
        <begin position="800"/>
        <end position="864"/>
    </location>
</feature>
<feature type="compositionally biased region" description="Low complexity" evidence="10">
    <location>
        <begin position="527"/>
        <end position="544"/>
    </location>
</feature>
<evidence type="ECO:0000256" key="4">
    <source>
        <dbReference type="ARBA" id="ARBA00022833"/>
    </source>
</evidence>
<feature type="compositionally biased region" description="Polar residues" evidence="10">
    <location>
        <begin position="368"/>
        <end position="384"/>
    </location>
</feature>
<feature type="domain" description="MBD" evidence="11">
    <location>
        <begin position="114"/>
        <end position="188"/>
    </location>
</feature>
<dbReference type="Pfam" id="PF23299">
    <property type="entry name" value="DUF7081"/>
    <property type="match status" value="1"/>
</dbReference>